<evidence type="ECO:0000256" key="7">
    <source>
        <dbReference type="SAM" id="Phobius"/>
    </source>
</evidence>
<feature type="region of interest" description="Disordered" evidence="6">
    <location>
        <begin position="376"/>
        <end position="404"/>
    </location>
</feature>
<dbReference type="PROSITE" id="PS50850">
    <property type="entry name" value="MFS"/>
    <property type="match status" value="1"/>
</dbReference>
<evidence type="ECO:0000256" key="5">
    <source>
        <dbReference type="ARBA" id="ARBA00023136"/>
    </source>
</evidence>
<gene>
    <name evidence="9" type="ORF">BDY17DRAFT_314694</name>
</gene>
<comment type="subcellular location">
    <subcellularLocation>
        <location evidence="1">Membrane</location>
        <topology evidence="1">Multi-pass membrane protein</topology>
    </subcellularLocation>
</comment>
<keyword evidence="4 7" id="KW-1133">Transmembrane helix</keyword>
<feature type="transmembrane region" description="Helical" evidence="7">
    <location>
        <begin position="255"/>
        <end position="279"/>
    </location>
</feature>
<keyword evidence="5 7" id="KW-0472">Membrane</keyword>
<evidence type="ECO:0000259" key="8">
    <source>
        <dbReference type="PROSITE" id="PS50850"/>
    </source>
</evidence>
<dbReference type="InterPro" id="IPR036259">
    <property type="entry name" value="MFS_trans_sf"/>
</dbReference>
<evidence type="ECO:0000256" key="1">
    <source>
        <dbReference type="ARBA" id="ARBA00004141"/>
    </source>
</evidence>
<name>A0A6A6Q884_9PEZI</name>
<dbReference type="Pfam" id="PF00083">
    <property type="entry name" value="Sugar_tr"/>
    <property type="match status" value="1"/>
</dbReference>
<dbReference type="SUPFAM" id="SSF103473">
    <property type="entry name" value="MFS general substrate transporter"/>
    <property type="match status" value="1"/>
</dbReference>
<feature type="transmembrane region" description="Helical" evidence="7">
    <location>
        <begin position="319"/>
        <end position="340"/>
    </location>
</feature>
<evidence type="ECO:0000256" key="3">
    <source>
        <dbReference type="ARBA" id="ARBA00022692"/>
    </source>
</evidence>
<evidence type="ECO:0000313" key="9">
    <source>
        <dbReference type="EMBL" id="KAF2487853.1"/>
    </source>
</evidence>
<dbReference type="AlphaFoldDB" id="A0A6A6Q884"/>
<dbReference type="InterPro" id="IPR020846">
    <property type="entry name" value="MFS_dom"/>
</dbReference>
<reference evidence="9" key="1">
    <citation type="journal article" date="2020" name="Stud. Mycol.">
        <title>101 Dothideomycetes genomes: a test case for predicting lifestyles and emergence of pathogens.</title>
        <authorList>
            <person name="Haridas S."/>
            <person name="Albert R."/>
            <person name="Binder M."/>
            <person name="Bloem J."/>
            <person name="Labutti K."/>
            <person name="Salamov A."/>
            <person name="Andreopoulos B."/>
            <person name="Baker S."/>
            <person name="Barry K."/>
            <person name="Bills G."/>
            <person name="Bluhm B."/>
            <person name="Cannon C."/>
            <person name="Castanera R."/>
            <person name="Culley D."/>
            <person name="Daum C."/>
            <person name="Ezra D."/>
            <person name="Gonzalez J."/>
            <person name="Henrissat B."/>
            <person name="Kuo A."/>
            <person name="Liang C."/>
            <person name="Lipzen A."/>
            <person name="Lutzoni F."/>
            <person name="Magnuson J."/>
            <person name="Mondo S."/>
            <person name="Nolan M."/>
            <person name="Ohm R."/>
            <person name="Pangilinan J."/>
            <person name="Park H.-J."/>
            <person name="Ramirez L."/>
            <person name="Alfaro M."/>
            <person name="Sun H."/>
            <person name="Tritt A."/>
            <person name="Yoshinaga Y."/>
            <person name="Zwiers L.-H."/>
            <person name="Turgeon B."/>
            <person name="Goodwin S."/>
            <person name="Spatafora J."/>
            <person name="Crous P."/>
            <person name="Grigoriev I."/>
        </authorList>
    </citation>
    <scope>NUCLEOTIDE SEQUENCE</scope>
    <source>
        <strain evidence="9">CBS 113389</strain>
    </source>
</reference>
<feature type="transmembrane region" description="Helical" evidence="7">
    <location>
        <begin position="6"/>
        <end position="28"/>
    </location>
</feature>
<dbReference type="InterPro" id="IPR005829">
    <property type="entry name" value="Sugar_transporter_CS"/>
</dbReference>
<feature type="transmembrane region" description="Helical" evidence="7">
    <location>
        <begin position="196"/>
        <end position="213"/>
    </location>
</feature>
<keyword evidence="10" id="KW-1185">Reference proteome</keyword>
<dbReference type="OrthoDB" id="6612291at2759"/>
<dbReference type="Proteomes" id="UP000799767">
    <property type="component" value="Unassembled WGS sequence"/>
</dbReference>
<dbReference type="InterPro" id="IPR050360">
    <property type="entry name" value="MFS_Sugar_Transporters"/>
</dbReference>
<feature type="transmembrane region" description="Helical" evidence="7">
    <location>
        <begin position="291"/>
        <end position="307"/>
    </location>
</feature>
<dbReference type="RefSeq" id="XP_033594422.1">
    <property type="nucleotide sequence ID" value="XM_033735846.1"/>
</dbReference>
<evidence type="ECO:0000256" key="6">
    <source>
        <dbReference type="SAM" id="MobiDB-lite"/>
    </source>
</evidence>
<dbReference type="Gene3D" id="1.20.1250.20">
    <property type="entry name" value="MFS general substrate transporter like domains"/>
    <property type="match status" value="1"/>
</dbReference>
<sequence length="404" mass="44203">MFLAGRFFSGMSAWGFLIATPVFLAELAPPDLRGFYTGLVGVHIGLGYLLAACTGRGFATTAGNLNWRGPLGVYLVFPGIMILITLLSPESPRWLLINGKAEKARNIVFKMHTVKGNDEFAQAEFIEMEKQIAIDRTLETSWLSMFTKPSYRKRTLICGFYCFCGQSTAVLVINNYGPTFYSSLGYGTLETIDFQVGWVSLAAPFCLLGAILLDRVGRRILLLIGIGGCCICLSLEAAASASFTAHPHNLGFSKFGVAALYMFNVCYNLGVDVGGNVFYAEVFPNHIRDKGVAITNAVLALSDLVYLEVTPTAFANIGWRFFLVFICISAVGFVILFFILPETKGIPLEEMGKLFGDEHETNIYYLDNPLQITASGHEGKGIDEGAEEKHSGDIEKGDRALHTE</sequence>
<dbReference type="GeneID" id="54476848"/>
<dbReference type="GO" id="GO:0005351">
    <property type="term" value="F:carbohydrate:proton symporter activity"/>
    <property type="evidence" value="ECO:0007669"/>
    <property type="project" value="TreeGrafter"/>
</dbReference>
<feature type="domain" description="Major facilitator superfamily (MFS) profile" evidence="8">
    <location>
        <begin position="1"/>
        <end position="344"/>
    </location>
</feature>
<protein>
    <submittedName>
        <fullName evidence="9">General substrate transporter</fullName>
    </submittedName>
</protein>
<evidence type="ECO:0000256" key="2">
    <source>
        <dbReference type="ARBA" id="ARBA00010992"/>
    </source>
</evidence>
<feature type="transmembrane region" description="Helical" evidence="7">
    <location>
        <begin position="35"/>
        <end position="59"/>
    </location>
</feature>
<accession>A0A6A6Q884</accession>
<feature type="transmembrane region" description="Helical" evidence="7">
    <location>
        <begin position="71"/>
        <end position="88"/>
    </location>
</feature>
<dbReference type="EMBL" id="MU001631">
    <property type="protein sequence ID" value="KAF2487853.1"/>
    <property type="molecule type" value="Genomic_DNA"/>
</dbReference>
<organism evidence="9 10">
    <name type="scientific">Neohortaea acidophila</name>
    <dbReference type="NCBI Taxonomy" id="245834"/>
    <lineage>
        <taxon>Eukaryota</taxon>
        <taxon>Fungi</taxon>
        <taxon>Dikarya</taxon>
        <taxon>Ascomycota</taxon>
        <taxon>Pezizomycotina</taxon>
        <taxon>Dothideomycetes</taxon>
        <taxon>Dothideomycetidae</taxon>
        <taxon>Mycosphaerellales</taxon>
        <taxon>Teratosphaeriaceae</taxon>
        <taxon>Neohortaea</taxon>
    </lineage>
</organism>
<evidence type="ECO:0000256" key="4">
    <source>
        <dbReference type="ARBA" id="ARBA00022989"/>
    </source>
</evidence>
<evidence type="ECO:0000313" key="10">
    <source>
        <dbReference type="Proteomes" id="UP000799767"/>
    </source>
</evidence>
<comment type="similarity">
    <text evidence="2">Belongs to the major facilitator superfamily. Sugar transporter (TC 2.A.1.1) family.</text>
</comment>
<dbReference type="PANTHER" id="PTHR48022">
    <property type="entry name" value="PLASTIDIC GLUCOSE TRANSPORTER 4"/>
    <property type="match status" value="1"/>
</dbReference>
<feature type="compositionally biased region" description="Basic and acidic residues" evidence="6">
    <location>
        <begin position="377"/>
        <end position="404"/>
    </location>
</feature>
<dbReference type="InterPro" id="IPR005828">
    <property type="entry name" value="MFS_sugar_transport-like"/>
</dbReference>
<proteinExistence type="inferred from homology"/>
<keyword evidence="3 7" id="KW-0812">Transmembrane</keyword>
<dbReference type="GO" id="GO:0016020">
    <property type="term" value="C:membrane"/>
    <property type="evidence" value="ECO:0007669"/>
    <property type="project" value="UniProtKB-SubCell"/>
</dbReference>
<feature type="transmembrane region" description="Helical" evidence="7">
    <location>
        <begin position="220"/>
        <end position="243"/>
    </location>
</feature>
<dbReference type="PANTHER" id="PTHR48022:SF11">
    <property type="entry name" value="MONOSACCHARIDE TRANSPORTER (HXT8), PUTATIVE (AFU_ORTHOLOGUE AFUA_2G08120)-RELATED"/>
    <property type="match status" value="1"/>
</dbReference>
<dbReference type="PROSITE" id="PS00216">
    <property type="entry name" value="SUGAR_TRANSPORT_1"/>
    <property type="match status" value="1"/>
</dbReference>